<sequence length="79" mass="7952">MRTRSDDGPSVGPSPAVLPAYAAAFESSSRIGQVKPLEPHLREQVETSSGRGGPSPSPWNAKAAGGAPSAMGSCTSNDA</sequence>
<proteinExistence type="predicted"/>
<dbReference type="AlphaFoldDB" id="A0A4C1VAU9"/>
<evidence type="ECO:0000256" key="1">
    <source>
        <dbReference type="SAM" id="MobiDB-lite"/>
    </source>
</evidence>
<reference evidence="2 3" key="1">
    <citation type="journal article" date="2019" name="Commun. Biol.">
        <title>The bagworm genome reveals a unique fibroin gene that provides high tensile strength.</title>
        <authorList>
            <person name="Kono N."/>
            <person name="Nakamura H."/>
            <person name="Ohtoshi R."/>
            <person name="Tomita M."/>
            <person name="Numata K."/>
            <person name="Arakawa K."/>
        </authorList>
    </citation>
    <scope>NUCLEOTIDE SEQUENCE [LARGE SCALE GENOMIC DNA]</scope>
</reference>
<organism evidence="2 3">
    <name type="scientific">Eumeta variegata</name>
    <name type="common">Bagworm moth</name>
    <name type="synonym">Eumeta japonica</name>
    <dbReference type="NCBI Taxonomy" id="151549"/>
    <lineage>
        <taxon>Eukaryota</taxon>
        <taxon>Metazoa</taxon>
        <taxon>Ecdysozoa</taxon>
        <taxon>Arthropoda</taxon>
        <taxon>Hexapoda</taxon>
        <taxon>Insecta</taxon>
        <taxon>Pterygota</taxon>
        <taxon>Neoptera</taxon>
        <taxon>Endopterygota</taxon>
        <taxon>Lepidoptera</taxon>
        <taxon>Glossata</taxon>
        <taxon>Ditrysia</taxon>
        <taxon>Tineoidea</taxon>
        <taxon>Psychidae</taxon>
        <taxon>Oiketicinae</taxon>
        <taxon>Eumeta</taxon>
    </lineage>
</organism>
<comment type="caution">
    <text evidence="2">The sequence shown here is derived from an EMBL/GenBank/DDBJ whole genome shotgun (WGS) entry which is preliminary data.</text>
</comment>
<accession>A0A4C1VAU9</accession>
<feature type="region of interest" description="Disordered" evidence="1">
    <location>
        <begin position="31"/>
        <end position="79"/>
    </location>
</feature>
<evidence type="ECO:0000313" key="2">
    <source>
        <dbReference type="EMBL" id="GBP36268.1"/>
    </source>
</evidence>
<keyword evidence="3" id="KW-1185">Reference proteome</keyword>
<name>A0A4C1VAU9_EUMVA</name>
<gene>
    <name evidence="2" type="ORF">EVAR_85516_1</name>
</gene>
<protein>
    <submittedName>
        <fullName evidence="2">Uncharacterized protein</fullName>
    </submittedName>
</protein>
<dbReference type="EMBL" id="BGZK01000316">
    <property type="protein sequence ID" value="GBP36268.1"/>
    <property type="molecule type" value="Genomic_DNA"/>
</dbReference>
<dbReference type="Proteomes" id="UP000299102">
    <property type="component" value="Unassembled WGS sequence"/>
</dbReference>
<evidence type="ECO:0000313" key="3">
    <source>
        <dbReference type="Proteomes" id="UP000299102"/>
    </source>
</evidence>